<dbReference type="PIRSF" id="PIRSF020623">
    <property type="entry name" value="PaaX"/>
    <property type="match status" value="1"/>
</dbReference>
<dbReference type="GO" id="GO:0006351">
    <property type="term" value="P:DNA-templated transcription"/>
    <property type="evidence" value="ECO:0007669"/>
    <property type="project" value="InterPro"/>
</dbReference>
<dbReference type="PANTHER" id="PTHR30319:SF1">
    <property type="entry name" value="TRANSCRIPTIONAL REPRESSOR PAAX"/>
    <property type="match status" value="1"/>
</dbReference>
<dbReference type="EMBL" id="VFML01000002">
    <property type="protein sequence ID" value="TQI94441.1"/>
    <property type="molecule type" value="Genomic_DNA"/>
</dbReference>
<dbReference type="InterPro" id="IPR012906">
    <property type="entry name" value="PaaX-like_N"/>
</dbReference>
<dbReference type="InterPro" id="IPR013225">
    <property type="entry name" value="PaaX_C"/>
</dbReference>
<comment type="caution">
    <text evidence="4">The sequence shown here is derived from an EMBL/GenBank/DDBJ whole genome shotgun (WGS) entry which is preliminary data.</text>
</comment>
<evidence type="ECO:0000259" key="1">
    <source>
        <dbReference type="Pfam" id="PF07848"/>
    </source>
</evidence>
<feature type="domain" description="Transcriptional repressor PaaX-like central Cas2-like" evidence="3">
    <location>
        <begin position="83"/>
        <end position="154"/>
    </location>
</feature>
<dbReference type="Gene3D" id="1.10.10.10">
    <property type="entry name" value="Winged helix-like DNA-binding domain superfamily/Winged helix DNA-binding domain"/>
    <property type="match status" value="1"/>
</dbReference>
<dbReference type="InterPro" id="IPR036388">
    <property type="entry name" value="WH-like_DNA-bd_sf"/>
</dbReference>
<reference evidence="4 5" key="1">
    <citation type="submission" date="2019-06" db="EMBL/GenBank/DDBJ databases">
        <title>Sequencing the genomes of 1000 actinobacteria strains.</title>
        <authorList>
            <person name="Klenk H.-P."/>
        </authorList>
    </citation>
    <scope>NUCLEOTIDE SEQUENCE [LARGE SCALE GENOMIC DNA]</scope>
    <source>
        <strain evidence="4 5">DSM 45679</strain>
    </source>
</reference>
<accession>A0A542CUF2</accession>
<dbReference type="Proteomes" id="UP000320876">
    <property type="component" value="Unassembled WGS sequence"/>
</dbReference>
<keyword evidence="5" id="KW-1185">Reference proteome</keyword>
<dbReference type="Pfam" id="PF20803">
    <property type="entry name" value="PaaX_M"/>
    <property type="match status" value="1"/>
</dbReference>
<evidence type="ECO:0000259" key="3">
    <source>
        <dbReference type="Pfam" id="PF20803"/>
    </source>
</evidence>
<evidence type="ECO:0000313" key="4">
    <source>
        <dbReference type="EMBL" id="TQI94441.1"/>
    </source>
</evidence>
<gene>
    <name evidence="4" type="ORF">FB471_6606</name>
</gene>
<dbReference type="InterPro" id="IPR048846">
    <property type="entry name" value="PaaX-like_central"/>
</dbReference>
<dbReference type="PANTHER" id="PTHR30319">
    <property type="entry name" value="PHENYLACETIC ACID REGULATOR-RELATED TRANSCRIPTIONAL REPRESSOR"/>
    <property type="match status" value="1"/>
</dbReference>
<sequence length="257" mass="29079">MTLLGSYLRPRRHRSVWAGGLVALLAELGFSAGAARVALTRMAQRDLLERHRDGRQVHYTPSGRTLAILADGDERIFSFGRRRSADEPWTLLWHSVPEDRKLARARLVRRLRFLGFGPVGDGTWLAPHDREREVAELLAELEVRPHAGLMVGRPPAPVDVRVFAARAWDLEALAERYAAFVAEFERYQNVRLDDATAFAVRTRLVHAFRRFPMLDPELPEALVPPPRRRADAVALFQDLYPALAEAAGRHFDEVVTP</sequence>
<evidence type="ECO:0000313" key="5">
    <source>
        <dbReference type="Proteomes" id="UP000320876"/>
    </source>
</evidence>
<organism evidence="4 5">
    <name type="scientific">Amycolatopsis cihanbeyliensis</name>
    <dbReference type="NCBI Taxonomy" id="1128664"/>
    <lineage>
        <taxon>Bacteria</taxon>
        <taxon>Bacillati</taxon>
        <taxon>Actinomycetota</taxon>
        <taxon>Actinomycetes</taxon>
        <taxon>Pseudonocardiales</taxon>
        <taxon>Pseudonocardiaceae</taxon>
        <taxon>Amycolatopsis</taxon>
    </lineage>
</organism>
<protein>
    <submittedName>
        <fullName evidence="4">PaaX family transcriptional regulator</fullName>
    </submittedName>
</protein>
<evidence type="ECO:0000259" key="2">
    <source>
        <dbReference type="Pfam" id="PF08223"/>
    </source>
</evidence>
<name>A0A542CUF2_AMYCI</name>
<proteinExistence type="predicted"/>
<dbReference type="Gene3D" id="1.20.58.1460">
    <property type="match status" value="1"/>
</dbReference>
<dbReference type="AlphaFoldDB" id="A0A542CUF2"/>
<feature type="domain" description="Transcriptional repressor PaaX-like C-terminal" evidence="2">
    <location>
        <begin position="168"/>
        <end position="252"/>
    </location>
</feature>
<dbReference type="Pfam" id="PF07848">
    <property type="entry name" value="PaaX"/>
    <property type="match status" value="1"/>
</dbReference>
<dbReference type="Pfam" id="PF08223">
    <property type="entry name" value="PaaX_C"/>
    <property type="match status" value="1"/>
</dbReference>
<dbReference type="OrthoDB" id="2270427at2"/>
<feature type="domain" description="Transcriptional repressor PaaX-like N-terminal" evidence="1">
    <location>
        <begin position="1"/>
        <end position="62"/>
    </location>
</feature>
<dbReference type="InterPro" id="IPR036390">
    <property type="entry name" value="WH_DNA-bd_sf"/>
</dbReference>
<dbReference type="InterPro" id="IPR011965">
    <property type="entry name" value="PaaX_trns_reg"/>
</dbReference>
<dbReference type="SUPFAM" id="SSF46785">
    <property type="entry name" value="Winged helix' DNA-binding domain"/>
    <property type="match status" value="1"/>
</dbReference>